<protein>
    <submittedName>
        <fullName evidence="2">Uncharacterized protein</fullName>
    </submittedName>
</protein>
<gene>
    <name evidence="2" type="ORF">RIF29_34031</name>
</gene>
<feature type="compositionally biased region" description="Basic and acidic residues" evidence="1">
    <location>
        <begin position="14"/>
        <end position="29"/>
    </location>
</feature>
<feature type="region of interest" description="Disordered" evidence="1">
    <location>
        <begin position="1"/>
        <end position="32"/>
    </location>
</feature>
<feature type="region of interest" description="Disordered" evidence="1">
    <location>
        <begin position="82"/>
        <end position="105"/>
    </location>
</feature>
<accession>A0AAN9E8Z0</accession>
<reference evidence="2 3" key="1">
    <citation type="submission" date="2024-01" db="EMBL/GenBank/DDBJ databases">
        <title>The genomes of 5 underutilized Papilionoideae crops provide insights into root nodulation and disease resistanc.</title>
        <authorList>
            <person name="Yuan L."/>
        </authorList>
    </citation>
    <scope>NUCLEOTIDE SEQUENCE [LARGE SCALE GENOMIC DNA]</scope>
    <source>
        <strain evidence="2">ZHUSHIDOU_FW_LH</strain>
        <tissue evidence="2">Leaf</tissue>
    </source>
</reference>
<evidence type="ECO:0000313" key="2">
    <source>
        <dbReference type="EMBL" id="KAK7251112.1"/>
    </source>
</evidence>
<comment type="caution">
    <text evidence="2">The sequence shown here is derived from an EMBL/GenBank/DDBJ whole genome shotgun (WGS) entry which is preliminary data.</text>
</comment>
<organism evidence="2 3">
    <name type="scientific">Crotalaria pallida</name>
    <name type="common">Smooth rattlebox</name>
    <name type="synonym">Crotalaria striata</name>
    <dbReference type="NCBI Taxonomy" id="3830"/>
    <lineage>
        <taxon>Eukaryota</taxon>
        <taxon>Viridiplantae</taxon>
        <taxon>Streptophyta</taxon>
        <taxon>Embryophyta</taxon>
        <taxon>Tracheophyta</taxon>
        <taxon>Spermatophyta</taxon>
        <taxon>Magnoliopsida</taxon>
        <taxon>eudicotyledons</taxon>
        <taxon>Gunneridae</taxon>
        <taxon>Pentapetalae</taxon>
        <taxon>rosids</taxon>
        <taxon>fabids</taxon>
        <taxon>Fabales</taxon>
        <taxon>Fabaceae</taxon>
        <taxon>Papilionoideae</taxon>
        <taxon>50 kb inversion clade</taxon>
        <taxon>genistoids sensu lato</taxon>
        <taxon>core genistoids</taxon>
        <taxon>Crotalarieae</taxon>
        <taxon>Crotalaria</taxon>
    </lineage>
</organism>
<dbReference type="EMBL" id="JAYWIO010000007">
    <property type="protein sequence ID" value="KAK7251112.1"/>
    <property type="molecule type" value="Genomic_DNA"/>
</dbReference>
<keyword evidence="3" id="KW-1185">Reference proteome</keyword>
<dbReference type="PANTHER" id="PTHR35324">
    <property type="entry name" value="BNAA08G03750D PROTEIN"/>
    <property type="match status" value="1"/>
</dbReference>
<name>A0AAN9E8Z0_CROPI</name>
<dbReference type="AlphaFoldDB" id="A0AAN9E8Z0"/>
<dbReference type="Proteomes" id="UP001372338">
    <property type="component" value="Unassembled WGS sequence"/>
</dbReference>
<dbReference type="PANTHER" id="PTHR35324:SF5">
    <property type="entry name" value="BHLH DOMAIN-CONTAINING PROTEIN"/>
    <property type="match status" value="1"/>
</dbReference>
<evidence type="ECO:0000313" key="3">
    <source>
        <dbReference type="Proteomes" id="UP001372338"/>
    </source>
</evidence>
<proteinExistence type="predicted"/>
<evidence type="ECO:0000256" key="1">
    <source>
        <dbReference type="SAM" id="MobiDB-lite"/>
    </source>
</evidence>
<sequence>MAFMIPGTKPAFSENDKESVEHLESKDSETVGAISSQLHLKPSLSSKASKPQTLDKQVVLRRIRQRKSYNKAKSALEALLGSSEANSASAQEPKWLQLGDNFSAP</sequence>